<dbReference type="EMBL" id="CP060697">
    <property type="protein sequence ID" value="QNM83488.1"/>
    <property type="molecule type" value="Genomic_DNA"/>
</dbReference>
<feature type="transmembrane region" description="Helical" evidence="1">
    <location>
        <begin position="19"/>
        <end position="37"/>
    </location>
</feature>
<proteinExistence type="predicted"/>
<feature type="transmembrane region" description="Helical" evidence="1">
    <location>
        <begin position="49"/>
        <end position="68"/>
    </location>
</feature>
<dbReference type="RefSeq" id="WP_187480443.1">
    <property type="nucleotide sequence ID" value="NZ_CP060697.1"/>
</dbReference>
<protein>
    <submittedName>
        <fullName evidence="3">DUF4126 domain-containing protein</fullName>
    </submittedName>
</protein>
<evidence type="ECO:0000313" key="3">
    <source>
        <dbReference type="EMBL" id="QNM83488.1"/>
    </source>
</evidence>
<evidence type="ECO:0000256" key="1">
    <source>
        <dbReference type="SAM" id="Phobius"/>
    </source>
</evidence>
<feature type="transmembrane region" description="Helical" evidence="1">
    <location>
        <begin position="154"/>
        <end position="181"/>
    </location>
</feature>
<dbReference type="AlphaFoldDB" id="A0A7G9L4D9"/>
<keyword evidence="1" id="KW-0472">Membrane</keyword>
<keyword evidence="1" id="KW-0812">Transmembrane</keyword>
<name>A0A7G9L4D9_9SPHN</name>
<evidence type="ECO:0000313" key="4">
    <source>
        <dbReference type="Proteomes" id="UP000515861"/>
    </source>
</evidence>
<reference evidence="3 4" key="1">
    <citation type="submission" date="2020-08" db="EMBL/GenBank/DDBJ databases">
        <title>Sphingomonas sp. sand1-3 16S ribosomal RNA gene Genome sequencing and assembly.</title>
        <authorList>
            <person name="Kang M."/>
        </authorList>
    </citation>
    <scope>NUCLEOTIDE SEQUENCE [LARGE SCALE GENOMIC DNA]</scope>
    <source>
        <strain evidence="4">sand1-3</strain>
    </source>
</reference>
<keyword evidence="4" id="KW-1185">Reference proteome</keyword>
<sequence>MGATELIALAASTSLLAGWRLYMVTLVTGLAMHFGWVDLPDHLHQLDVLGSWWVIGAAAVGTVAEFFADKIAWVDSAWDTVHSVIRPLGGALLSLAIVDSGDTGWQVASFLLGGGAAFLAHAGKAGARALVNTSPEPFSNVVVSTGEDIATGGLLALAIANPIAAAIIAAMLVILSLWLVFEARRRLRRFIDRMRPPRKPAV</sequence>
<keyword evidence="1" id="KW-1133">Transmembrane helix</keyword>
<dbReference type="Pfam" id="PF13548">
    <property type="entry name" value="DUF4126"/>
    <property type="match status" value="1"/>
</dbReference>
<dbReference type="KEGG" id="ssau:H8M03_03900"/>
<organism evidence="3 4">
    <name type="scientific">Sphingomonas sabuli</name>
    <dbReference type="NCBI Taxonomy" id="2764186"/>
    <lineage>
        <taxon>Bacteria</taxon>
        <taxon>Pseudomonadati</taxon>
        <taxon>Pseudomonadota</taxon>
        <taxon>Alphaproteobacteria</taxon>
        <taxon>Sphingomonadales</taxon>
        <taxon>Sphingomonadaceae</taxon>
        <taxon>Sphingomonas</taxon>
    </lineage>
</organism>
<dbReference type="Proteomes" id="UP000515861">
    <property type="component" value="Chromosome"/>
</dbReference>
<evidence type="ECO:0000259" key="2">
    <source>
        <dbReference type="Pfam" id="PF13548"/>
    </source>
</evidence>
<gene>
    <name evidence="3" type="ORF">H8M03_03900</name>
</gene>
<dbReference type="InterPro" id="IPR025196">
    <property type="entry name" value="DUF4126"/>
</dbReference>
<accession>A0A7G9L4D9</accession>
<feature type="domain" description="DUF4126" evidence="2">
    <location>
        <begin position="7"/>
        <end position="180"/>
    </location>
</feature>